<feature type="domain" description="Zinc finger DksA/TraR C4-type" evidence="6">
    <location>
        <begin position="295"/>
        <end position="323"/>
    </location>
</feature>
<keyword evidence="5" id="KW-0472">Membrane</keyword>
<dbReference type="Gene3D" id="1.20.120.910">
    <property type="entry name" value="DksA, coiled-coil domain"/>
    <property type="match status" value="1"/>
</dbReference>
<evidence type="ECO:0000256" key="5">
    <source>
        <dbReference type="SAM" id="Phobius"/>
    </source>
</evidence>
<dbReference type="PANTHER" id="PTHR33823">
    <property type="entry name" value="RNA POLYMERASE-BINDING TRANSCRIPTION FACTOR DKSA-RELATED"/>
    <property type="match status" value="1"/>
</dbReference>
<dbReference type="SUPFAM" id="SSF57716">
    <property type="entry name" value="Glucocorticoid receptor-like (DNA-binding domain)"/>
    <property type="match status" value="1"/>
</dbReference>
<evidence type="ECO:0000256" key="4">
    <source>
        <dbReference type="PROSITE-ProRule" id="PRU00510"/>
    </source>
</evidence>
<keyword evidence="5" id="KW-0812">Transmembrane</keyword>
<evidence type="ECO:0000256" key="3">
    <source>
        <dbReference type="ARBA" id="ARBA00022833"/>
    </source>
</evidence>
<evidence type="ECO:0000313" key="8">
    <source>
        <dbReference type="Proteomes" id="UP000177763"/>
    </source>
</evidence>
<feature type="transmembrane region" description="Helical" evidence="5">
    <location>
        <begin position="46"/>
        <end position="65"/>
    </location>
</feature>
<keyword evidence="2" id="KW-0863">Zinc-finger</keyword>
<dbReference type="GO" id="GO:0008961">
    <property type="term" value="F:phosphatidylglycerol-prolipoprotein diacylglyceryl transferase activity"/>
    <property type="evidence" value="ECO:0007669"/>
    <property type="project" value="InterPro"/>
</dbReference>
<evidence type="ECO:0000256" key="2">
    <source>
        <dbReference type="ARBA" id="ARBA00022771"/>
    </source>
</evidence>
<dbReference type="STRING" id="1802630.A3H26_02215"/>
<proteinExistence type="predicted"/>
<feature type="transmembrane region" description="Helical" evidence="5">
    <location>
        <begin position="12"/>
        <end position="34"/>
    </location>
</feature>
<dbReference type="PROSITE" id="PS51128">
    <property type="entry name" value="ZF_DKSA_2"/>
    <property type="match status" value="1"/>
</dbReference>
<name>A0A1F4VKX6_UNCKA</name>
<evidence type="ECO:0000259" key="6">
    <source>
        <dbReference type="Pfam" id="PF01258"/>
    </source>
</evidence>
<gene>
    <name evidence="7" type="ORF">A3H26_02215</name>
</gene>
<dbReference type="GO" id="GO:0008270">
    <property type="term" value="F:zinc ion binding"/>
    <property type="evidence" value="ECO:0007669"/>
    <property type="project" value="UniProtKB-KW"/>
</dbReference>
<feature type="transmembrane region" description="Helical" evidence="5">
    <location>
        <begin position="164"/>
        <end position="181"/>
    </location>
</feature>
<accession>A0A1F4VKX6</accession>
<comment type="caution">
    <text evidence="7">The sequence shown here is derived from an EMBL/GenBank/DDBJ whole genome shotgun (WGS) entry which is preliminary data.</text>
</comment>
<keyword evidence="3" id="KW-0862">Zinc</keyword>
<feature type="transmembrane region" description="Helical" evidence="5">
    <location>
        <begin position="136"/>
        <end position="152"/>
    </location>
</feature>
<dbReference type="GO" id="GO:0042158">
    <property type="term" value="P:lipoprotein biosynthetic process"/>
    <property type="evidence" value="ECO:0007669"/>
    <property type="project" value="InterPro"/>
</dbReference>
<feature type="transmembrane region" description="Helical" evidence="5">
    <location>
        <begin position="85"/>
        <end position="103"/>
    </location>
</feature>
<dbReference type="AlphaFoldDB" id="A0A1F4VKX6"/>
<evidence type="ECO:0000313" key="7">
    <source>
        <dbReference type="EMBL" id="OGC57433.1"/>
    </source>
</evidence>
<dbReference type="EMBL" id="MEVN01000013">
    <property type="protein sequence ID" value="OGC57433.1"/>
    <property type="molecule type" value="Genomic_DNA"/>
</dbReference>
<keyword evidence="1" id="KW-0479">Metal-binding</keyword>
<feature type="transmembrane region" description="Helical" evidence="5">
    <location>
        <begin position="110"/>
        <end position="130"/>
    </location>
</feature>
<dbReference type="PANTHER" id="PTHR33823:SF2">
    <property type="entry name" value="RNA POLYMERASE-BINDING TRANSCRIPTION FACTOR DKSA"/>
    <property type="match status" value="1"/>
</dbReference>
<dbReference type="InterPro" id="IPR001640">
    <property type="entry name" value="Lgt"/>
</dbReference>
<feature type="transmembrane region" description="Helical" evidence="5">
    <location>
        <begin position="187"/>
        <end position="205"/>
    </location>
</feature>
<organism evidence="7 8">
    <name type="scientific">candidate division WWE3 bacterium RIFCSPLOWO2_12_FULL_36_10</name>
    <dbReference type="NCBI Taxonomy" id="1802630"/>
    <lineage>
        <taxon>Bacteria</taxon>
        <taxon>Katanobacteria</taxon>
    </lineage>
</organism>
<dbReference type="Pfam" id="PF01790">
    <property type="entry name" value="LGT"/>
    <property type="match status" value="1"/>
</dbReference>
<evidence type="ECO:0000256" key="1">
    <source>
        <dbReference type="ARBA" id="ARBA00022723"/>
    </source>
</evidence>
<dbReference type="InterPro" id="IPR000962">
    <property type="entry name" value="Znf_DskA_TraR"/>
</dbReference>
<dbReference type="Pfam" id="PF01258">
    <property type="entry name" value="zf-dskA_traR"/>
    <property type="match status" value="1"/>
</dbReference>
<keyword evidence="5" id="KW-1133">Transmembrane helix</keyword>
<feature type="zinc finger region" description="dksA C4-type" evidence="4">
    <location>
        <begin position="300"/>
        <end position="324"/>
    </location>
</feature>
<sequence>MQIPEHFNLYGVNIYSMGIFIAIGVLLSAFVIWQEGKKDGFDEEKSFDLLFLSLFFSILISRLTFSLLHHNFKYVLYFWKGGMDPYFAVLAFLSSIYLLTKLWKWSVFRVLDIFTLASTLCFSIIALGFVGITRDYRFLFAFAGWIFMYAIFSKIRNMILKSGMVFSIFLALTAGAGIVFFNKYFDLKFYVLLVTLSLVVLSLKIRKSGMKQILPTDFIKTLIDRLKNKEKRLDSEQTLLSKEDPFTASRRDMGNAEEGDMSVEDVEKNLVDTKKLTIFKMKAQVKKALAKFKIGTYGICEVCKKPIDNARLKAYPEATTCIEHATKSSS</sequence>
<reference evidence="7 8" key="1">
    <citation type="journal article" date="2016" name="Nat. Commun.">
        <title>Thousands of microbial genomes shed light on interconnected biogeochemical processes in an aquifer system.</title>
        <authorList>
            <person name="Anantharaman K."/>
            <person name="Brown C.T."/>
            <person name="Hug L.A."/>
            <person name="Sharon I."/>
            <person name="Castelle C.J."/>
            <person name="Probst A.J."/>
            <person name="Thomas B.C."/>
            <person name="Singh A."/>
            <person name="Wilkins M.J."/>
            <person name="Karaoz U."/>
            <person name="Brodie E.L."/>
            <person name="Williams K.H."/>
            <person name="Hubbard S.S."/>
            <person name="Banfield J.F."/>
        </authorList>
    </citation>
    <scope>NUCLEOTIDE SEQUENCE [LARGE SCALE GENOMIC DNA]</scope>
</reference>
<dbReference type="GO" id="GO:0005886">
    <property type="term" value="C:plasma membrane"/>
    <property type="evidence" value="ECO:0007669"/>
    <property type="project" value="InterPro"/>
</dbReference>
<protein>
    <recommendedName>
        <fullName evidence="6">Zinc finger DksA/TraR C4-type domain-containing protein</fullName>
    </recommendedName>
</protein>
<dbReference type="Proteomes" id="UP000177763">
    <property type="component" value="Unassembled WGS sequence"/>
</dbReference>